<dbReference type="EMBL" id="QJJS01000014">
    <property type="protein sequence ID" value="PXW94338.1"/>
    <property type="molecule type" value="Genomic_DNA"/>
</dbReference>
<proteinExistence type="predicted"/>
<organism evidence="2 3">
    <name type="scientific">Sphaerotilus hippei</name>
    <dbReference type="NCBI Taxonomy" id="744406"/>
    <lineage>
        <taxon>Bacteria</taxon>
        <taxon>Pseudomonadati</taxon>
        <taxon>Pseudomonadota</taxon>
        <taxon>Betaproteobacteria</taxon>
        <taxon>Burkholderiales</taxon>
        <taxon>Sphaerotilaceae</taxon>
        <taxon>Sphaerotilus</taxon>
    </lineage>
</organism>
<dbReference type="InterPro" id="IPR036890">
    <property type="entry name" value="HATPase_C_sf"/>
</dbReference>
<evidence type="ECO:0000259" key="1">
    <source>
        <dbReference type="Pfam" id="PF13581"/>
    </source>
</evidence>
<reference evidence="2 3" key="1">
    <citation type="submission" date="2018-05" db="EMBL/GenBank/DDBJ databases">
        <title>Genomic Encyclopedia of Type Strains, Phase IV (KMG-IV): sequencing the most valuable type-strain genomes for metagenomic binning, comparative biology and taxonomic classification.</title>
        <authorList>
            <person name="Goeker M."/>
        </authorList>
    </citation>
    <scope>NUCLEOTIDE SEQUENCE [LARGE SCALE GENOMIC DNA]</scope>
    <source>
        <strain evidence="2 3">DSM 566</strain>
    </source>
</reference>
<comment type="caution">
    <text evidence="2">The sequence shown here is derived from an EMBL/GenBank/DDBJ whole genome shotgun (WGS) entry which is preliminary data.</text>
</comment>
<keyword evidence="2" id="KW-0808">Transferase</keyword>
<name>A0A318GX38_9BURK</name>
<dbReference type="RefSeq" id="WP_170130762.1">
    <property type="nucleotide sequence ID" value="NZ_QJJS01000014.1"/>
</dbReference>
<dbReference type="AlphaFoldDB" id="A0A318GX38"/>
<dbReference type="InterPro" id="IPR003594">
    <property type="entry name" value="HATPase_dom"/>
</dbReference>
<keyword evidence="2" id="KW-0418">Kinase</keyword>
<accession>A0A318GX38</accession>
<sequence>MALPLTRPDRDPSGGLPVASHLQLTVQRESDVPQVVAAARQFCLGHGFTPLLAAHVATAASELANNLWMHTTRGGVLRLRLLRSPVRDGVELLASDDGPGIADITLALSEGYSTGGGMGCGLPGVQRLMDEFELVSEPGAGTRVCARKWSHAPRIEPGLR</sequence>
<dbReference type="Gene3D" id="3.30.565.10">
    <property type="entry name" value="Histidine kinase-like ATPase, C-terminal domain"/>
    <property type="match status" value="1"/>
</dbReference>
<dbReference type="SUPFAM" id="SSF55874">
    <property type="entry name" value="ATPase domain of HSP90 chaperone/DNA topoisomerase II/histidine kinase"/>
    <property type="match status" value="1"/>
</dbReference>
<protein>
    <submittedName>
        <fullName evidence="2">Serine/threonine-protein kinase RsbT</fullName>
    </submittedName>
</protein>
<gene>
    <name evidence="2" type="ORF">C7444_11437</name>
</gene>
<keyword evidence="3" id="KW-1185">Reference proteome</keyword>
<dbReference type="Proteomes" id="UP000247811">
    <property type="component" value="Unassembled WGS sequence"/>
</dbReference>
<evidence type="ECO:0000313" key="2">
    <source>
        <dbReference type="EMBL" id="PXW94338.1"/>
    </source>
</evidence>
<dbReference type="Pfam" id="PF13581">
    <property type="entry name" value="HATPase_c_2"/>
    <property type="match status" value="1"/>
</dbReference>
<feature type="domain" description="Histidine kinase/HSP90-like ATPase" evidence="1">
    <location>
        <begin position="30"/>
        <end position="148"/>
    </location>
</feature>
<evidence type="ECO:0000313" key="3">
    <source>
        <dbReference type="Proteomes" id="UP000247811"/>
    </source>
</evidence>
<dbReference type="GO" id="GO:0016301">
    <property type="term" value="F:kinase activity"/>
    <property type="evidence" value="ECO:0007669"/>
    <property type="project" value="UniProtKB-KW"/>
</dbReference>